<feature type="chain" id="PRO_5046208553" evidence="1">
    <location>
        <begin position="36"/>
        <end position="225"/>
    </location>
</feature>
<dbReference type="Proteomes" id="UP000516134">
    <property type="component" value="Chromosome"/>
</dbReference>
<sequence>MSRRSSTRCSKMRRSVSKFIAGAVLAVSAASPAFAAKTVVNTLPAVTSACSLSLPTPDAIACAGYFSGNLLNGSPTDVLNQQQAIDSLPGTFQWNGNWSALANSTNPFYVLDTDPNTVNPGLTNGNQLNFGTTLYGLTIIGAHFGNGSVVGNNSVFWLFDFGTTGAQYVALDNPQGWSNAALYTTQPPPGVPEPATWAMMLLGFGAAGTALRRSRRKTGMLAQIA</sequence>
<proteinExistence type="predicted"/>
<keyword evidence="1" id="KW-0732">Signal</keyword>
<protein>
    <submittedName>
        <fullName evidence="3">PEP-CTERM sorting domain-containing protein</fullName>
    </submittedName>
</protein>
<evidence type="ECO:0000313" key="4">
    <source>
        <dbReference type="Proteomes" id="UP000516134"/>
    </source>
</evidence>
<dbReference type="EMBL" id="CP060780">
    <property type="protein sequence ID" value="QNP43128.1"/>
    <property type="molecule type" value="Genomic_DNA"/>
</dbReference>
<dbReference type="Pfam" id="PF07589">
    <property type="entry name" value="PEP-CTERM"/>
    <property type="match status" value="1"/>
</dbReference>
<evidence type="ECO:0000313" key="3">
    <source>
        <dbReference type="EMBL" id="QNP43128.1"/>
    </source>
</evidence>
<evidence type="ECO:0000256" key="1">
    <source>
        <dbReference type="SAM" id="SignalP"/>
    </source>
</evidence>
<reference evidence="3 4" key="1">
    <citation type="submission" date="2020-08" db="EMBL/GenBank/DDBJ databases">
        <title>Genome sequence of Sphingomonas daechungensis KACC 18115T.</title>
        <authorList>
            <person name="Hyun D.-W."/>
            <person name="Bae J.-W."/>
        </authorList>
    </citation>
    <scope>NUCLEOTIDE SEQUENCE [LARGE SCALE GENOMIC DNA]</scope>
    <source>
        <strain evidence="3 4">KACC 18115</strain>
    </source>
</reference>
<name>A0ABX6T675_9SPHN</name>
<dbReference type="NCBIfam" id="TIGR02595">
    <property type="entry name" value="PEP_CTERM"/>
    <property type="match status" value="1"/>
</dbReference>
<keyword evidence="4" id="KW-1185">Reference proteome</keyword>
<evidence type="ECO:0000259" key="2">
    <source>
        <dbReference type="Pfam" id="PF07589"/>
    </source>
</evidence>
<gene>
    <name evidence="3" type="ORF">H9L15_14435</name>
</gene>
<dbReference type="InterPro" id="IPR013424">
    <property type="entry name" value="Ice-binding_C"/>
</dbReference>
<accession>A0ABX6T675</accession>
<dbReference type="NCBIfam" id="NF035944">
    <property type="entry name" value="PEPxxWA-CTERM"/>
    <property type="match status" value="1"/>
</dbReference>
<organism evidence="3 4">
    <name type="scientific">Sphingomonas daechungensis</name>
    <dbReference type="NCBI Taxonomy" id="1176646"/>
    <lineage>
        <taxon>Bacteria</taxon>
        <taxon>Pseudomonadati</taxon>
        <taxon>Pseudomonadota</taxon>
        <taxon>Alphaproteobacteria</taxon>
        <taxon>Sphingomonadales</taxon>
        <taxon>Sphingomonadaceae</taxon>
        <taxon>Sphingomonas</taxon>
    </lineage>
</organism>
<feature type="domain" description="Ice-binding protein C-terminal" evidence="2">
    <location>
        <begin position="191"/>
        <end position="215"/>
    </location>
</feature>
<feature type="signal peptide" evidence="1">
    <location>
        <begin position="1"/>
        <end position="35"/>
    </location>
</feature>